<reference evidence="4 7" key="3">
    <citation type="submission" date="2020-10" db="EMBL/GenBank/DDBJ databases">
        <title>Ca. Dormibacterota MAGs.</title>
        <authorList>
            <person name="Montgomery K."/>
        </authorList>
    </citation>
    <scope>NUCLEOTIDE SEQUENCE [LARGE SCALE GENOMIC DNA]</scope>
    <source>
        <strain evidence="4">SC8812_S17_18</strain>
    </source>
</reference>
<dbReference type="EMBL" id="JAEKNS010000131">
    <property type="protein sequence ID" value="MBJ7595740.1"/>
    <property type="molecule type" value="Genomic_DNA"/>
</dbReference>
<dbReference type="Proteomes" id="UP000248724">
    <property type="component" value="Unassembled WGS sequence"/>
</dbReference>
<keyword evidence="2" id="KW-0732">Signal</keyword>
<dbReference type="PANTHER" id="PTHR34216:SF3">
    <property type="entry name" value="POLY-BETA-1,6-N-ACETYL-D-GLUCOSAMINE N-DEACETYLASE"/>
    <property type="match status" value="1"/>
</dbReference>
<accession>A0A934K4S8</accession>
<reference evidence="5" key="2">
    <citation type="submission" date="2018-05" db="EMBL/GenBank/DDBJ databases">
        <authorList>
            <person name="Ferrari B."/>
        </authorList>
    </citation>
    <scope>NUCLEOTIDE SEQUENCE</scope>
    <source>
        <strain evidence="5">RRmetagenome_bin12</strain>
    </source>
</reference>
<dbReference type="GO" id="GO:0005975">
    <property type="term" value="P:carbohydrate metabolic process"/>
    <property type="evidence" value="ECO:0007669"/>
    <property type="project" value="InterPro"/>
</dbReference>
<evidence type="ECO:0000313" key="4">
    <source>
        <dbReference type="EMBL" id="MBJ7595740.1"/>
    </source>
</evidence>
<organism evidence="5 6">
    <name type="scientific">Candidatus Aeolococcus gillhamiae</name>
    <dbReference type="NCBI Taxonomy" id="3127015"/>
    <lineage>
        <taxon>Bacteria</taxon>
        <taxon>Bacillati</taxon>
        <taxon>Candidatus Dormiibacterota</taxon>
        <taxon>Candidatus Dormibacteria</taxon>
        <taxon>Candidatus Aeolococcales</taxon>
        <taxon>Candidatus Aeolococcaceae</taxon>
        <taxon>Candidatus Aeolococcus</taxon>
    </lineage>
</organism>
<dbReference type="PANTHER" id="PTHR34216">
    <property type="match status" value="1"/>
</dbReference>
<name>A0A2W5ZCC9_9BACT</name>
<dbReference type="Gene3D" id="3.20.20.370">
    <property type="entry name" value="Glycoside hydrolase/deacetylase"/>
    <property type="match status" value="1"/>
</dbReference>
<dbReference type="GO" id="GO:0005576">
    <property type="term" value="C:extracellular region"/>
    <property type="evidence" value="ECO:0007669"/>
    <property type="project" value="UniProtKB-SubCell"/>
</dbReference>
<evidence type="ECO:0000256" key="1">
    <source>
        <dbReference type="ARBA" id="ARBA00004613"/>
    </source>
</evidence>
<reference evidence="5 6" key="1">
    <citation type="journal article" date="2017" name="Nature">
        <title>Atmospheric trace gases support primary production in Antarctic desert surface soil.</title>
        <authorList>
            <person name="Ji M."/>
            <person name="Greening C."/>
            <person name="Vanwonterghem I."/>
            <person name="Carere C.R."/>
            <person name="Bay S.K."/>
            <person name="Steen J.A."/>
            <person name="Montgomery K."/>
            <person name="Lines T."/>
            <person name="Beardall J."/>
            <person name="van Dorst J."/>
            <person name="Snape I."/>
            <person name="Stott M.B."/>
            <person name="Hugenholtz P."/>
            <person name="Ferrari B.C."/>
        </authorList>
    </citation>
    <scope>NUCLEOTIDE SEQUENCE [LARGE SCALE GENOMIC DNA]</scope>
    <source>
        <strain evidence="5">RRmetagenome_bin12</strain>
    </source>
</reference>
<evidence type="ECO:0000313" key="7">
    <source>
        <dbReference type="Proteomes" id="UP000606991"/>
    </source>
</evidence>
<feature type="domain" description="NodB homology" evidence="3">
    <location>
        <begin position="155"/>
        <end position="337"/>
    </location>
</feature>
<dbReference type="GO" id="GO:0016810">
    <property type="term" value="F:hydrolase activity, acting on carbon-nitrogen (but not peptide) bonds"/>
    <property type="evidence" value="ECO:0007669"/>
    <property type="project" value="InterPro"/>
</dbReference>
<dbReference type="InterPro" id="IPR051398">
    <property type="entry name" value="Polysacch_Deacetylase"/>
</dbReference>
<sequence>MTADSPASRQRRPVRRLAATGLVVLLAVLSAIGTINLLPVGGGIAVEGPLAVHRTAQTASPPDGELPNDALLPPGAPSPVTLSVPAGPHLAVPILYYHYIRTIQPTAQNLLSFNLSIPPTLFAEQMALLQVEGAHPITLATLMEALAGKRGLPARPVVLTFDDGYADFATVVQPVLARYGFVATDFVVSGFVNKPRYMSAAQILKMEAAGMVVGSHTVHHVDLAAVPLSAAWLEIANGKNALEKLLGHPVLDFAYPYGGFNAVVAQLVQQAGFREAVTTMNGNEQSLNGRYELHRTGMGGAPSLATFAQAAGVPLPSPVQLASISVLATSPSAPRSE</sequence>
<dbReference type="CDD" id="cd10918">
    <property type="entry name" value="CE4_NodB_like_5s_6s"/>
    <property type="match status" value="1"/>
</dbReference>
<proteinExistence type="predicted"/>
<evidence type="ECO:0000313" key="6">
    <source>
        <dbReference type="Proteomes" id="UP000248724"/>
    </source>
</evidence>
<dbReference type="InterPro" id="IPR002509">
    <property type="entry name" value="NODB_dom"/>
</dbReference>
<dbReference type="Proteomes" id="UP000606991">
    <property type="component" value="Unassembled WGS sequence"/>
</dbReference>
<dbReference type="Pfam" id="PF01522">
    <property type="entry name" value="Polysacc_deac_1"/>
    <property type="match status" value="1"/>
</dbReference>
<evidence type="ECO:0000313" key="5">
    <source>
        <dbReference type="EMBL" id="PZR83080.1"/>
    </source>
</evidence>
<comment type="caution">
    <text evidence="5">The sequence shown here is derived from an EMBL/GenBank/DDBJ whole genome shotgun (WGS) entry which is preliminary data.</text>
</comment>
<dbReference type="AlphaFoldDB" id="A0A2W5ZCC9"/>
<accession>A0A2W5ZCC9</accession>
<comment type="subcellular location">
    <subcellularLocation>
        <location evidence="1">Secreted</location>
    </subcellularLocation>
</comment>
<dbReference type="PROSITE" id="PS51677">
    <property type="entry name" value="NODB"/>
    <property type="match status" value="1"/>
</dbReference>
<dbReference type="EMBL" id="QHBU01000046">
    <property type="protein sequence ID" value="PZR83080.1"/>
    <property type="molecule type" value="Genomic_DNA"/>
</dbReference>
<gene>
    <name evidence="5" type="ORF">DLM65_02710</name>
    <name evidence="4" type="ORF">JF886_12930</name>
</gene>
<evidence type="ECO:0000256" key="2">
    <source>
        <dbReference type="ARBA" id="ARBA00022729"/>
    </source>
</evidence>
<dbReference type="InterPro" id="IPR011330">
    <property type="entry name" value="Glyco_hydro/deAcase_b/a-brl"/>
</dbReference>
<protein>
    <submittedName>
        <fullName evidence="4 5">Polysaccharide deacetylase</fullName>
    </submittedName>
</protein>
<dbReference type="SUPFAM" id="SSF88713">
    <property type="entry name" value="Glycoside hydrolase/deacetylase"/>
    <property type="match status" value="1"/>
</dbReference>
<evidence type="ECO:0000259" key="3">
    <source>
        <dbReference type="PROSITE" id="PS51677"/>
    </source>
</evidence>
<dbReference type="RefSeq" id="WP_337313119.1">
    <property type="nucleotide sequence ID" value="NZ_JAEKNS010000131.1"/>
</dbReference>